<evidence type="ECO:0000313" key="4">
    <source>
        <dbReference type="Proteomes" id="UP001177023"/>
    </source>
</evidence>
<accession>A0AA36DB82</accession>
<dbReference type="Pfam" id="PF18701">
    <property type="entry name" value="DUF5641"/>
    <property type="match status" value="1"/>
</dbReference>
<protein>
    <recommendedName>
        <fullName evidence="2">DUF5641 domain-containing protein</fullName>
    </recommendedName>
</protein>
<dbReference type="EMBL" id="CATQJA010002690">
    <property type="protein sequence ID" value="CAJ0584272.1"/>
    <property type="molecule type" value="Genomic_DNA"/>
</dbReference>
<feature type="compositionally biased region" description="Basic and acidic residues" evidence="1">
    <location>
        <begin position="129"/>
        <end position="139"/>
    </location>
</feature>
<dbReference type="AlphaFoldDB" id="A0AA36DB82"/>
<dbReference type="InterPro" id="IPR040676">
    <property type="entry name" value="DUF5641"/>
</dbReference>
<feature type="region of interest" description="Disordered" evidence="1">
    <location>
        <begin position="129"/>
        <end position="156"/>
    </location>
</feature>
<evidence type="ECO:0000259" key="2">
    <source>
        <dbReference type="Pfam" id="PF18701"/>
    </source>
</evidence>
<keyword evidence="4" id="KW-1185">Reference proteome</keyword>
<sequence length="156" mass="17629">MNNITIRPCDFIYPKTTLLLDGDAKYDPLQTSVSQGDLERSWRQGLELIEAVWDKWTSEYLSELRKQHYNPKKGATVPEVGEVVLLSSDKKPRSQWPLAIVTEQKISSDGVCRTVKLKTASGNIHERPTDAVIPLEKKRGAQAAQFNDQEPKRTPP</sequence>
<name>A0AA36DB82_9BILA</name>
<dbReference type="PANTHER" id="PTHR47331">
    <property type="entry name" value="PHD-TYPE DOMAIN-CONTAINING PROTEIN"/>
    <property type="match status" value="1"/>
</dbReference>
<feature type="domain" description="DUF5641" evidence="2">
    <location>
        <begin position="41"/>
        <end position="134"/>
    </location>
</feature>
<feature type="non-terminal residue" evidence="3">
    <location>
        <position position="1"/>
    </location>
</feature>
<gene>
    <name evidence="3" type="ORF">MSPICULIGERA_LOCUS22331</name>
</gene>
<dbReference type="Proteomes" id="UP001177023">
    <property type="component" value="Unassembled WGS sequence"/>
</dbReference>
<evidence type="ECO:0000313" key="3">
    <source>
        <dbReference type="EMBL" id="CAJ0584272.1"/>
    </source>
</evidence>
<evidence type="ECO:0000256" key="1">
    <source>
        <dbReference type="SAM" id="MobiDB-lite"/>
    </source>
</evidence>
<reference evidence="3" key="1">
    <citation type="submission" date="2023-06" db="EMBL/GenBank/DDBJ databases">
        <authorList>
            <person name="Delattre M."/>
        </authorList>
    </citation>
    <scope>NUCLEOTIDE SEQUENCE</scope>
    <source>
        <strain evidence="3">AF72</strain>
    </source>
</reference>
<organism evidence="3 4">
    <name type="scientific">Mesorhabditis spiculigera</name>
    <dbReference type="NCBI Taxonomy" id="96644"/>
    <lineage>
        <taxon>Eukaryota</taxon>
        <taxon>Metazoa</taxon>
        <taxon>Ecdysozoa</taxon>
        <taxon>Nematoda</taxon>
        <taxon>Chromadorea</taxon>
        <taxon>Rhabditida</taxon>
        <taxon>Rhabditina</taxon>
        <taxon>Rhabditomorpha</taxon>
        <taxon>Rhabditoidea</taxon>
        <taxon>Rhabditidae</taxon>
        <taxon>Mesorhabditinae</taxon>
        <taxon>Mesorhabditis</taxon>
    </lineage>
</organism>
<comment type="caution">
    <text evidence="3">The sequence shown here is derived from an EMBL/GenBank/DDBJ whole genome shotgun (WGS) entry which is preliminary data.</text>
</comment>
<proteinExistence type="predicted"/>